<proteinExistence type="predicted"/>
<feature type="compositionally biased region" description="Basic and acidic residues" evidence="1">
    <location>
        <begin position="135"/>
        <end position="144"/>
    </location>
</feature>
<evidence type="ECO:0000256" key="1">
    <source>
        <dbReference type="SAM" id="MobiDB-lite"/>
    </source>
</evidence>
<feature type="compositionally biased region" description="Polar residues" evidence="1">
    <location>
        <begin position="147"/>
        <end position="161"/>
    </location>
</feature>
<dbReference type="InterPro" id="IPR024234">
    <property type="entry name" value="DUF3801"/>
</dbReference>
<feature type="compositionally biased region" description="Polar residues" evidence="1">
    <location>
        <begin position="187"/>
        <end position="201"/>
    </location>
</feature>
<feature type="region of interest" description="Disordered" evidence="1">
    <location>
        <begin position="135"/>
        <end position="322"/>
    </location>
</feature>
<accession>A0A4Y8PZQ2</accession>
<evidence type="ECO:0000313" key="3">
    <source>
        <dbReference type="Proteomes" id="UP000298246"/>
    </source>
</evidence>
<comment type="caution">
    <text evidence="2">The sequence shown here is derived from an EMBL/GenBank/DDBJ whole genome shotgun (WGS) entry which is preliminary data.</text>
</comment>
<organism evidence="2 3">
    <name type="scientific">Paenibacillus athensensis</name>
    <dbReference type="NCBI Taxonomy" id="1967502"/>
    <lineage>
        <taxon>Bacteria</taxon>
        <taxon>Bacillati</taxon>
        <taxon>Bacillota</taxon>
        <taxon>Bacilli</taxon>
        <taxon>Bacillales</taxon>
        <taxon>Paenibacillaceae</taxon>
        <taxon>Paenibacillus</taxon>
    </lineage>
</organism>
<gene>
    <name evidence="2" type="ORF">B5M42_13460</name>
</gene>
<keyword evidence="3" id="KW-1185">Reference proteome</keyword>
<reference evidence="2 3" key="1">
    <citation type="submission" date="2017-03" db="EMBL/GenBank/DDBJ databases">
        <title>Isolation of Levoglucosan Utilizing Bacteria.</title>
        <authorList>
            <person name="Arya A.S."/>
        </authorList>
    </citation>
    <scope>NUCLEOTIDE SEQUENCE [LARGE SCALE GENOMIC DNA]</scope>
    <source>
        <strain evidence="2 3">MEC069</strain>
    </source>
</reference>
<feature type="compositionally biased region" description="Basic residues" evidence="1">
    <location>
        <begin position="305"/>
        <end position="322"/>
    </location>
</feature>
<dbReference type="Proteomes" id="UP000298246">
    <property type="component" value="Unassembled WGS sequence"/>
</dbReference>
<evidence type="ECO:0000313" key="2">
    <source>
        <dbReference type="EMBL" id="TFE86890.1"/>
    </source>
</evidence>
<name>A0A4Y8PZQ2_9BACL</name>
<dbReference type="OrthoDB" id="9783524at2"/>
<sequence>MSSGAEAADQVVSMSLRGIEVMAKISGEGAKHLAVYLFAALQGQKRTKGSIRLENLLRSGKELKVFAVKNEDLPTFCKEAKRYGVLYCALRDKNHVDGLCDVMVRAEDAAKINRIVERFKLATVDTASIQSEIEKTRAEKRADEQAAEQTQQPESGSTWEQDATGKGTPSEKSVDDFLDELMGSPEAAQTEQQPEPIQLAQQPDEPTPPATQMSDNKAPMKATMELPPPSEPISERNAASARGTTTEFQQHQAPQRPSIRELLREIREENRKANKERRQLDKEPSLPKRSARQAASTKAAPAKNSRTKTNKPKSARKRGNAK</sequence>
<feature type="compositionally biased region" description="Polar residues" evidence="1">
    <location>
        <begin position="242"/>
        <end position="255"/>
    </location>
</feature>
<protein>
    <recommendedName>
        <fullName evidence="4">DUF3801 domain-containing protein</fullName>
    </recommendedName>
</protein>
<feature type="compositionally biased region" description="Basic and acidic residues" evidence="1">
    <location>
        <begin position="258"/>
        <end position="286"/>
    </location>
</feature>
<dbReference type="Pfam" id="PF12687">
    <property type="entry name" value="DUF3801"/>
    <property type="match status" value="1"/>
</dbReference>
<evidence type="ECO:0008006" key="4">
    <source>
        <dbReference type="Google" id="ProtNLM"/>
    </source>
</evidence>
<dbReference type="EMBL" id="MYFO01000016">
    <property type="protein sequence ID" value="TFE86890.1"/>
    <property type="molecule type" value="Genomic_DNA"/>
</dbReference>
<dbReference type="AlphaFoldDB" id="A0A4Y8PZQ2"/>